<comment type="similarity">
    <text evidence="3">Belongs to the FdhD family.</text>
</comment>
<keyword evidence="1 3" id="KW-0963">Cytoplasm</keyword>
<keyword evidence="6" id="KW-1185">Reference proteome</keyword>
<evidence type="ECO:0000256" key="1">
    <source>
        <dbReference type="ARBA" id="ARBA00022490"/>
    </source>
</evidence>
<dbReference type="GO" id="GO:0005737">
    <property type="term" value="C:cytoplasm"/>
    <property type="evidence" value="ECO:0007669"/>
    <property type="project" value="UniProtKB-SubCell"/>
</dbReference>
<dbReference type="NCBIfam" id="TIGR00129">
    <property type="entry name" value="fdhD_narQ"/>
    <property type="match status" value="1"/>
</dbReference>
<comment type="subcellular location">
    <subcellularLocation>
        <location evidence="3">Cytoplasm</location>
    </subcellularLocation>
</comment>
<dbReference type="Gene3D" id="3.10.20.10">
    <property type="match status" value="1"/>
</dbReference>
<dbReference type="HAMAP" id="MF_00187">
    <property type="entry name" value="FdhD"/>
    <property type="match status" value="1"/>
</dbReference>
<dbReference type="Pfam" id="PF02634">
    <property type="entry name" value="FdhD-NarQ"/>
    <property type="match status" value="1"/>
</dbReference>
<dbReference type="PANTHER" id="PTHR30592">
    <property type="entry name" value="FORMATE DEHYDROGENASE"/>
    <property type="match status" value="1"/>
</dbReference>
<dbReference type="PIRSF" id="PIRSF015626">
    <property type="entry name" value="FdhD"/>
    <property type="match status" value="1"/>
</dbReference>
<dbReference type="InterPro" id="IPR003786">
    <property type="entry name" value="FdhD"/>
</dbReference>
<evidence type="ECO:0000256" key="3">
    <source>
        <dbReference type="HAMAP-Rule" id="MF_00187"/>
    </source>
</evidence>
<feature type="region of interest" description="Disordered" evidence="4">
    <location>
        <begin position="1"/>
        <end position="31"/>
    </location>
</feature>
<sequence>MDDTVDASGRSGGDRGFSPLSSAFDGLPDDAAPARVRTDVRRTVLRVNEDMAEPAGEQTDRLAAEVPVALEFNGISYAVMLATPSDLEDFATGFALTEGIISRASQIYGMEVGESCDGKGIVISIEISSASEHALKMRRRSLSGRTGCGLCGVEALPDAVRPIAAVEADVRVRVSRLFEALQAMRGRQSLFQATGATHAAGWADEEGRVHCVREDVGRHNALDKLIGAMHRQQECDPSSGFALVSSRASFEMVQKTAAAGIGMLASVSAPTSLAADLAARLNVALAGFVRERQCVLYAHAHRFAVREAMVPEEGAK</sequence>
<proteinExistence type="inferred from homology"/>
<dbReference type="InterPro" id="IPR016193">
    <property type="entry name" value="Cytidine_deaminase-like"/>
</dbReference>
<keyword evidence="2 3" id="KW-0501">Molybdenum cofactor biosynthesis</keyword>
<evidence type="ECO:0000256" key="4">
    <source>
        <dbReference type="SAM" id="MobiDB-lite"/>
    </source>
</evidence>
<dbReference type="AlphaFoldDB" id="A0A4R3V707"/>
<comment type="caution">
    <text evidence="5">The sequence shown here is derived from an EMBL/GenBank/DDBJ whole genome shotgun (WGS) entry which is preliminary data.</text>
</comment>
<dbReference type="Proteomes" id="UP000294692">
    <property type="component" value="Unassembled WGS sequence"/>
</dbReference>
<evidence type="ECO:0000313" key="5">
    <source>
        <dbReference type="EMBL" id="TCU99177.1"/>
    </source>
</evidence>
<feature type="active site" description="Cysteine persulfide intermediate" evidence="3">
    <location>
        <position position="148"/>
    </location>
</feature>
<evidence type="ECO:0000256" key="2">
    <source>
        <dbReference type="ARBA" id="ARBA00023150"/>
    </source>
</evidence>
<dbReference type="PANTHER" id="PTHR30592:SF1">
    <property type="entry name" value="SULFUR CARRIER PROTEIN FDHD"/>
    <property type="match status" value="1"/>
</dbReference>
<gene>
    <name evidence="3" type="primary">fdhD</name>
    <name evidence="5" type="ORF">EV686_104278</name>
</gene>
<dbReference type="EMBL" id="SMBX01000004">
    <property type="protein sequence ID" value="TCU99177.1"/>
    <property type="molecule type" value="Genomic_DNA"/>
</dbReference>
<comment type="function">
    <text evidence="3">Required for formate dehydrogenase (FDH) activity. Acts as a sulfur carrier protein that transfers sulfur from IscS to the molybdenum cofactor prior to its insertion into FDH.</text>
</comment>
<reference evidence="5 6" key="1">
    <citation type="submission" date="2019-03" db="EMBL/GenBank/DDBJ databases">
        <title>Genomic Encyclopedia of Type Strains, Phase IV (KMG-IV): sequencing the most valuable type-strain genomes for metagenomic binning, comparative biology and taxonomic classification.</title>
        <authorList>
            <person name="Goeker M."/>
        </authorList>
    </citation>
    <scope>NUCLEOTIDE SEQUENCE [LARGE SCALE GENOMIC DNA]</scope>
    <source>
        <strain evidence="5 6">DSM 100048</strain>
    </source>
</reference>
<comment type="caution">
    <text evidence="3">Lacks conserved residue(s) required for the propagation of feature annotation.</text>
</comment>
<organism evidence="5 6">
    <name type="scientific">Paracandidimonas soli</name>
    <dbReference type="NCBI Taxonomy" id="1917182"/>
    <lineage>
        <taxon>Bacteria</taxon>
        <taxon>Pseudomonadati</taxon>
        <taxon>Pseudomonadota</taxon>
        <taxon>Betaproteobacteria</taxon>
        <taxon>Burkholderiales</taxon>
        <taxon>Alcaligenaceae</taxon>
        <taxon>Paracandidimonas</taxon>
    </lineage>
</organism>
<dbReference type="GO" id="GO:0006777">
    <property type="term" value="P:Mo-molybdopterin cofactor biosynthetic process"/>
    <property type="evidence" value="ECO:0007669"/>
    <property type="project" value="UniProtKB-UniRule"/>
</dbReference>
<dbReference type="SUPFAM" id="SSF53927">
    <property type="entry name" value="Cytidine deaminase-like"/>
    <property type="match status" value="1"/>
</dbReference>
<dbReference type="Gene3D" id="3.40.140.10">
    <property type="entry name" value="Cytidine Deaminase, domain 2"/>
    <property type="match status" value="1"/>
</dbReference>
<dbReference type="GO" id="GO:0097163">
    <property type="term" value="F:sulfur carrier activity"/>
    <property type="evidence" value="ECO:0007669"/>
    <property type="project" value="UniProtKB-UniRule"/>
</dbReference>
<protein>
    <recommendedName>
        <fullName evidence="3">Sulfur carrier protein FdhD</fullName>
    </recommendedName>
</protein>
<name>A0A4R3V707_9BURK</name>
<accession>A0A4R3V707</accession>
<evidence type="ECO:0000313" key="6">
    <source>
        <dbReference type="Proteomes" id="UP000294692"/>
    </source>
</evidence>
<dbReference type="GO" id="GO:0016783">
    <property type="term" value="F:sulfurtransferase activity"/>
    <property type="evidence" value="ECO:0007669"/>
    <property type="project" value="InterPro"/>
</dbReference>